<keyword evidence="3" id="KW-1185">Reference proteome</keyword>
<name>A0AAV5W170_9BILA</name>
<protein>
    <submittedName>
        <fullName evidence="2">Uncharacterized protein</fullName>
    </submittedName>
</protein>
<proteinExistence type="predicted"/>
<evidence type="ECO:0000313" key="3">
    <source>
        <dbReference type="Proteomes" id="UP001432322"/>
    </source>
</evidence>
<evidence type="ECO:0000256" key="1">
    <source>
        <dbReference type="SAM" id="SignalP"/>
    </source>
</evidence>
<dbReference type="EMBL" id="BTSY01000004">
    <property type="protein sequence ID" value="GMT25582.1"/>
    <property type="molecule type" value="Genomic_DNA"/>
</dbReference>
<feature type="signal peptide" evidence="1">
    <location>
        <begin position="1"/>
        <end position="18"/>
    </location>
</feature>
<accession>A0AAV5W170</accession>
<organism evidence="2 3">
    <name type="scientific">Pristionchus fissidentatus</name>
    <dbReference type="NCBI Taxonomy" id="1538716"/>
    <lineage>
        <taxon>Eukaryota</taxon>
        <taxon>Metazoa</taxon>
        <taxon>Ecdysozoa</taxon>
        <taxon>Nematoda</taxon>
        <taxon>Chromadorea</taxon>
        <taxon>Rhabditida</taxon>
        <taxon>Rhabditina</taxon>
        <taxon>Diplogasteromorpha</taxon>
        <taxon>Diplogasteroidea</taxon>
        <taxon>Neodiplogasteridae</taxon>
        <taxon>Pristionchus</taxon>
    </lineage>
</organism>
<evidence type="ECO:0000313" key="2">
    <source>
        <dbReference type="EMBL" id="GMT25582.1"/>
    </source>
</evidence>
<reference evidence="2" key="1">
    <citation type="submission" date="2023-10" db="EMBL/GenBank/DDBJ databases">
        <title>Genome assembly of Pristionchus species.</title>
        <authorList>
            <person name="Yoshida K."/>
            <person name="Sommer R.J."/>
        </authorList>
    </citation>
    <scope>NUCLEOTIDE SEQUENCE</scope>
    <source>
        <strain evidence="2">RS5133</strain>
    </source>
</reference>
<keyword evidence="1" id="KW-0732">Signal</keyword>
<comment type="caution">
    <text evidence="2">The sequence shown here is derived from an EMBL/GenBank/DDBJ whole genome shotgun (WGS) entry which is preliminary data.</text>
</comment>
<dbReference type="Proteomes" id="UP001432322">
    <property type="component" value="Unassembled WGS sequence"/>
</dbReference>
<feature type="non-terminal residue" evidence="2">
    <location>
        <position position="1"/>
    </location>
</feature>
<dbReference type="AlphaFoldDB" id="A0AAV5W170"/>
<gene>
    <name evidence="2" type="ORF">PFISCL1PPCAC_16879</name>
</gene>
<sequence length="167" mass="18649">RFFIILFLLLAISSTNFGHPLGDLSVRDKRSDDDALVALGIALAAQSVAKYNKGGKEECYFAQTRKGKHEQWIADGGQADRPTHSRVRECGGKLKKLMRSAKDSSVLITRQSLVLTGTTNDTITTKQSNIIVEEHSQFAQCHLHSISILTMLFCKLKFTILKQMRPE</sequence>
<feature type="non-terminal residue" evidence="2">
    <location>
        <position position="167"/>
    </location>
</feature>
<feature type="chain" id="PRO_5043316196" evidence="1">
    <location>
        <begin position="19"/>
        <end position="167"/>
    </location>
</feature>